<proteinExistence type="predicted"/>
<evidence type="ECO:0000313" key="2">
    <source>
        <dbReference type="Proteomes" id="UP000663852"/>
    </source>
</evidence>
<dbReference type="EMBL" id="CAJNOJ010000420">
    <property type="protein sequence ID" value="CAF1442058.1"/>
    <property type="molecule type" value="Genomic_DNA"/>
</dbReference>
<reference evidence="1" key="1">
    <citation type="submission" date="2021-02" db="EMBL/GenBank/DDBJ databases">
        <authorList>
            <person name="Nowell W R."/>
        </authorList>
    </citation>
    <scope>NUCLEOTIDE SEQUENCE</scope>
</reference>
<dbReference type="Proteomes" id="UP000663852">
    <property type="component" value="Unassembled WGS sequence"/>
</dbReference>
<sequence>MVILCRTSLLDFCIVHVLENFLCSDLMKYLHHIEFLNLPRIFTLTLISEVVDRRTIILDKNEYVEQVIGNNAAQPAIGLVDIPPDTSTPSGIRHWTTPNGDSLQNTLDFN</sequence>
<evidence type="ECO:0000313" key="1">
    <source>
        <dbReference type="EMBL" id="CAF1442058.1"/>
    </source>
</evidence>
<dbReference type="AlphaFoldDB" id="A0A815NYD5"/>
<name>A0A815NYD5_ADIRI</name>
<gene>
    <name evidence="1" type="ORF">EDS130_LOCUS38950</name>
</gene>
<organism evidence="1 2">
    <name type="scientific">Adineta ricciae</name>
    <name type="common">Rotifer</name>
    <dbReference type="NCBI Taxonomy" id="249248"/>
    <lineage>
        <taxon>Eukaryota</taxon>
        <taxon>Metazoa</taxon>
        <taxon>Spiralia</taxon>
        <taxon>Gnathifera</taxon>
        <taxon>Rotifera</taxon>
        <taxon>Eurotatoria</taxon>
        <taxon>Bdelloidea</taxon>
        <taxon>Adinetida</taxon>
        <taxon>Adinetidae</taxon>
        <taxon>Adineta</taxon>
    </lineage>
</organism>
<protein>
    <submittedName>
        <fullName evidence="1">Uncharacterized protein</fullName>
    </submittedName>
</protein>
<accession>A0A815NYD5</accession>
<comment type="caution">
    <text evidence="1">The sequence shown here is derived from an EMBL/GenBank/DDBJ whole genome shotgun (WGS) entry which is preliminary data.</text>
</comment>